<dbReference type="Proteomes" id="UP000293874">
    <property type="component" value="Unassembled WGS sequence"/>
</dbReference>
<accession>A0A4Q7N1C0</accession>
<evidence type="ECO:0000313" key="3">
    <source>
        <dbReference type="EMBL" id="RZS74982.1"/>
    </source>
</evidence>
<gene>
    <name evidence="3" type="ORF">EV199_0834</name>
</gene>
<dbReference type="Pfam" id="PF14517">
    <property type="entry name" value="Tachylectin"/>
    <property type="match status" value="1"/>
</dbReference>
<dbReference type="Pfam" id="PF08522">
    <property type="entry name" value="BT_3987-like_N"/>
    <property type="match status" value="1"/>
</dbReference>
<organism evidence="3 4">
    <name type="scientific">Pseudobacter ginsenosidimutans</name>
    <dbReference type="NCBI Taxonomy" id="661488"/>
    <lineage>
        <taxon>Bacteria</taxon>
        <taxon>Pseudomonadati</taxon>
        <taxon>Bacteroidota</taxon>
        <taxon>Chitinophagia</taxon>
        <taxon>Chitinophagales</taxon>
        <taxon>Chitinophagaceae</taxon>
        <taxon>Pseudobacter</taxon>
    </lineage>
</organism>
<dbReference type="Gene3D" id="2.115.10.10">
    <property type="entry name" value="Tachylectin 2"/>
    <property type="match status" value="1"/>
</dbReference>
<dbReference type="AlphaFoldDB" id="A0A4Q7N1C0"/>
<dbReference type="OrthoDB" id="1434826at2"/>
<name>A0A4Q7N1C0_9BACT</name>
<evidence type="ECO:0000259" key="2">
    <source>
        <dbReference type="Pfam" id="PF14517"/>
    </source>
</evidence>
<dbReference type="InterPro" id="IPR013728">
    <property type="entry name" value="BT_3987-like_N"/>
</dbReference>
<protein>
    <submittedName>
        <fullName evidence="3">Uncharacterized protein DUF1735</fullName>
    </submittedName>
</protein>
<dbReference type="EMBL" id="SGXA01000001">
    <property type="protein sequence ID" value="RZS74982.1"/>
    <property type="molecule type" value="Genomic_DNA"/>
</dbReference>
<comment type="caution">
    <text evidence="3">The sequence shown here is derived from an EMBL/GenBank/DDBJ whole genome shotgun (WGS) entry which is preliminary data.</text>
</comment>
<reference evidence="3 4" key="1">
    <citation type="submission" date="2019-02" db="EMBL/GenBank/DDBJ databases">
        <title>Genomic Encyclopedia of Type Strains, Phase IV (KMG-IV): sequencing the most valuable type-strain genomes for metagenomic binning, comparative biology and taxonomic classification.</title>
        <authorList>
            <person name="Goeker M."/>
        </authorList>
    </citation>
    <scope>NUCLEOTIDE SEQUENCE [LARGE SCALE GENOMIC DNA]</scope>
    <source>
        <strain evidence="3 4">DSM 18116</strain>
    </source>
</reference>
<dbReference type="PROSITE" id="PS51257">
    <property type="entry name" value="PROKAR_LIPOPROTEIN"/>
    <property type="match status" value="1"/>
</dbReference>
<sequence>MKKIIQLFTLLTAILFLSCGKKVFVNEDIPGASEFTMVYMPQANAPLEKAVLITDSLYQFTYSAFIGGSLKNGADVKVKFDVLPEMVDSFNLKNGTSYSILPQGSYVLNDPEAIISSGNQSTSALHISVKTLGFILPFETYLLPISITNADVKINNSIRTTYYIITGSYSPGEVPREKVYSFGANAGTSMFDFGGKLIHKTPDGQLLLYPVANDGTFEAPAQIGVGWNIFDMVFYYGGNRLIGREASGGGNITQYVIDANGNFGASKKIGFGWGIFSNIIPYKGALLGINGGGSMTMYPLEAEDFNYGQIRQIGIGWNTFAQIFPYQNSLLTIDANGNLYQYPLSDDGNFGVRKHVGSGWDMYPLVFASGTDLLALDNAGDLWRYKFNPAGFWPLKK</sequence>
<evidence type="ECO:0000313" key="4">
    <source>
        <dbReference type="Proteomes" id="UP000293874"/>
    </source>
</evidence>
<proteinExistence type="predicted"/>
<feature type="domain" description="BT-3987-like N-terminal" evidence="1">
    <location>
        <begin position="38"/>
        <end position="152"/>
    </location>
</feature>
<dbReference type="RefSeq" id="WP_130539399.1">
    <property type="nucleotide sequence ID" value="NZ_CP042431.1"/>
</dbReference>
<dbReference type="InterPro" id="IPR023294">
    <property type="entry name" value="Tachylectin2"/>
</dbReference>
<evidence type="ECO:0000259" key="1">
    <source>
        <dbReference type="Pfam" id="PF08522"/>
    </source>
</evidence>
<feature type="domain" description="Tachylectin 2" evidence="2">
    <location>
        <begin position="202"/>
        <end position="389"/>
    </location>
</feature>
<keyword evidence="4" id="KW-1185">Reference proteome</keyword>
<dbReference type="Gene3D" id="2.60.40.1740">
    <property type="entry name" value="hypothetical protein (bacova_03559)"/>
    <property type="match status" value="1"/>
</dbReference>